<feature type="compositionally biased region" description="Basic and acidic residues" evidence="1">
    <location>
        <begin position="1"/>
        <end position="10"/>
    </location>
</feature>
<dbReference type="Proteomes" id="UP001592530">
    <property type="component" value="Unassembled WGS sequence"/>
</dbReference>
<protein>
    <submittedName>
        <fullName evidence="2">Uncharacterized protein</fullName>
    </submittedName>
</protein>
<evidence type="ECO:0000313" key="2">
    <source>
        <dbReference type="EMBL" id="MFC1429344.1"/>
    </source>
</evidence>
<dbReference type="EMBL" id="JBHEZY010000001">
    <property type="protein sequence ID" value="MFC1429344.1"/>
    <property type="molecule type" value="Genomic_DNA"/>
</dbReference>
<sequence length="133" mass="14088">MAEAVEERARKAPPTARPLLVDADQGAFGRPEPNYRAAAGEPIRQARSLHSTGCVLHWDGRRLAYSETPSGRTHMVPVSGRSPRWSSSSAAVWRTGAGAICCSWTTGATATWEAAYVAEAAGIPLPPTTSARS</sequence>
<proteinExistence type="predicted"/>
<name>A0ABV6WUP2_9ACTN</name>
<dbReference type="RefSeq" id="WP_380547866.1">
    <property type="nucleotide sequence ID" value="NZ_JBHEZY010000001.1"/>
</dbReference>
<gene>
    <name evidence="2" type="ORF">ACEZDB_01555</name>
</gene>
<accession>A0ABV6WUP2</accession>
<reference evidence="2 3" key="1">
    <citation type="submission" date="2024-09" db="EMBL/GenBank/DDBJ databases">
        <authorList>
            <person name="Lee S.D."/>
        </authorList>
    </citation>
    <scope>NUCLEOTIDE SEQUENCE [LARGE SCALE GENOMIC DNA]</scope>
    <source>
        <strain evidence="2 3">N1-3</strain>
    </source>
</reference>
<feature type="region of interest" description="Disordered" evidence="1">
    <location>
        <begin position="1"/>
        <end position="35"/>
    </location>
</feature>
<evidence type="ECO:0000256" key="1">
    <source>
        <dbReference type="SAM" id="MobiDB-lite"/>
    </source>
</evidence>
<comment type="caution">
    <text evidence="2">The sequence shown here is derived from an EMBL/GenBank/DDBJ whole genome shotgun (WGS) entry which is preliminary data.</text>
</comment>
<organism evidence="2 3">
    <name type="scientific">Streptacidiphilus alkalitolerans</name>
    <dbReference type="NCBI Taxonomy" id="3342712"/>
    <lineage>
        <taxon>Bacteria</taxon>
        <taxon>Bacillati</taxon>
        <taxon>Actinomycetota</taxon>
        <taxon>Actinomycetes</taxon>
        <taxon>Kitasatosporales</taxon>
        <taxon>Streptomycetaceae</taxon>
        <taxon>Streptacidiphilus</taxon>
    </lineage>
</organism>
<evidence type="ECO:0000313" key="3">
    <source>
        <dbReference type="Proteomes" id="UP001592530"/>
    </source>
</evidence>